<dbReference type="InterPro" id="IPR041657">
    <property type="entry name" value="HTH_17"/>
</dbReference>
<reference evidence="3" key="1">
    <citation type="submission" date="2017-09" db="EMBL/GenBank/DDBJ databases">
        <title>Depth-based differentiation of microbial function through sediment-hosted aquifers and enrichment of novel symbionts in the deep terrestrial subsurface.</title>
        <authorList>
            <person name="Probst A.J."/>
            <person name="Ladd B."/>
            <person name="Jarett J.K."/>
            <person name="Geller-Mcgrath D.E."/>
            <person name="Sieber C.M.K."/>
            <person name="Emerson J.B."/>
            <person name="Anantharaman K."/>
            <person name="Thomas B.C."/>
            <person name="Malmstrom R."/>
            <person name="Stieglmeier M."/>
            <person name="Klingl A."/>
            <person name="Woyke T."/>
            <person name="Ryan C.M."/>
            <person name="Banfield J.F."/>
        </authorList>
    </citation>
    <scope>NUCLEOTIDE SEQUENCE [LARGE SCALE GENOMIC DNA]</scope>
</reference>
<proteinExistence type="predicted"/>
<gene>
    <name evidence="2" type="ORF">COZ64_00345</name>
</gene>
<dbReference type="Pfam" id="PF12728">
    <property type="entry name" value="HTH_17"/>
    <property type="match status" value="1"/>
</dbReference>
<organism evidence="2 3">
    <name type="scientific">Candidatus Brennerbacteria bacterium CG_4_8_14_3_um_filter_43_14</name>
    <dbReference type="NCBI Taxonomy" id="1974521"/>
    <lineage>
        <taxon>Bacteria</taxon>
        <taxon>Candidatus Brenneribacteriota</taxon>
    </lineage>
</organism>
<sequence length="86" mass="9919">MRKNSTFTITEVAQMLGMSRVAVFKKIKQGKLKAIKRDGKYNISKTEFNRVFDHTTLTEQQKRVIDQGIKRTVAEYGEALRLLGQE</sequence>
<evidence type="ECO:0000313" key="3">
    <source>
        <dbReference type="Proteomes" id="UP000236842"/>
    </source>
</evidence>
<name>A0A2H9N631_9BACT</name>
<protein>
    <recommendedName>
        <fullName evidence="1">Helix-turn-helix domain-containing protein</fullName>
    </recommendedName>
</protein>
<evidence type="ECO:0000313" key="2">
    <source>
        <dbReference type="EMBL" id="PIX29329.1"/>
    </source>
</evidence>
<dbReference type="EMBL" id="PFIJ01000006">
    <property type="protein sequence ID" value="PIX29329.1"/>
    <property type="molecule type" value="Genomic_DNA"/>
</dbReference>
<dbReference type="AlphaFoldDB" id="A0A2H9N631"/>
<comment type="caution">
    <text evidence="2">The sequence shown here is derived from an EMBL/GenBank/DDBJ whole genome shotgun (WGS) entry which is preliminary data.</text>
</comment>
<feature type="domain" description="Helix-turn-helix" evidence="1">
    <location>
        <begin position="7"/>
        <end position="50"/>
    </location>
</feature>
<evidence type="ECO:0000259" key="1">
    <source>
        <dbReference type="Pfam" id="PF12728"/>
    </source>
</evidence>
<accession>A0A2H9N631</accession>
<dbReference type="Proteomes" id="UP000236842">
    <property type="component" value="Unassembled WGS sequence"/>
</dbReference>